<proteinExistence type="predicted"/>
<dbReference type="GO" id="GO:0005634">
    <property type="term" value="C:nucleus"/>
    <property type="evidence" value="ECO:0007669"/>
    <property type="project" value="UniProtKB-ARBA"/>
</dbReference>
<name>A0A6M2DV18_XENCH</name>
<evidence type="ECO:0000259" key="6">
    <source>
        <dbReference type="PROSITE" id="PS50102"/>
    </source>
</evidence>
<dbReference type="Gene3D" id="3.30.70.330">
    <property type="match status" value="2"/>
</dbReference>
<evidence type="ECO:0000256" key="1">
    <source>
        <dbReference type="ARBA" id="ARBA00022737"/>
    </source>
</evidence>
<dbReference type="Pfam" id="PF08075">
    <property type="entry name" value="NOPS"/>
    <property type="match status" value="1"/>
</dbReference>
<feature type="compositionally biased region" description="Gly residues" evidence="5">
    <location>
        <begin position="481"/>
        <end position="492"/>
    </location>
</feature>
<feature type="region of interest" description="Disordered" evidence="5">
    <location>
        <begin position="1"/>
        <end position="80"/>
    </location>
</feature>
<dbReference type="PROSITE" id="PS50102">
    <property type="entry name" value="RRM"/>
    <property type="match status" value="2"/>
</dbReference>
<dbReference type="PANTHER" id="PTHR23189">
    <property type="entry name" value="RNA RECOGNITION MOTIF-CONTAINING"/>
    <property type="match status" value="1"/>
</dbReference>
<dbReference type="InterPro" id="IPR035979">
    <property type="entry name" value="RBD_domain_sf"/>
</dbReference>
<evidence type="ECO:0000256" key="2">
    <source>
        <dbReference type="ARBA" id="ARBA00022884"/>
    </source>
</evidence>
<dbReference type="InterPro" id="IPR012677">
    <property type="entry name" value="Nucleotide-bd_a/b_plait_sf"/>
</dbReference>
<feature type="compositionally biased region" description="Gly residues" evidence="5">
    <location>
        <begin position="36"/>
        <end position="52"/>
    </location>
</feature>
<evidence type="ECO:0000256" key="4">
    <source>
        <dbReference type="SAM" id="Coils"/>
    </source>
</evidence>
<dbReference type="InterPro" id="IPR012975">
    <property type="entry name" value="NOPS"/>
</dbReference>
<accession>A0A6M2DV18</accession>
<dbReference type="SMART" id="SM00360">
    <property type="entry name" value="RRM"/>
    <property type="match status" value="2"/>
</dbReference>
<feature type="compositionally biased region" description="Basic and acidic residues" evidence="5">
    <location>
        <begin position="85"/>
        <end position="94"/>
    </location>
</feature>
<feature type="region of interest" description="Disordered" evidence="5">
    <location>
        <begin position="465"/>
        <end position="501"/>
    </location>
</feature>
<evidence type="ECO:0000313" key="7">
    <source>
        <dbReference type="EMBL" id="NOV48911.1"/>
    </source>
</evidence>
<dbReference type="FunFam" id="3.30.70.330:FF:000043">
    <property type="entry name" value="paraspeckle component 1 isoform X1"/>
    <property type="match status" value="1"/>
</dbReference>
<feature type="compositionally biased region" description="Low complexity" evidence="5">
    <location>
        <begin position="53"/>
        <end position="78"/>
    </location>
</feature>
<dbReference type="FunFam" id="3.30.70.330:FF:000513">
    <property type="entry name" value="Splicing factor, proline-and glutamine-rich"/>
    <property type="match status" value="1"/>
</dbReference>
<keyword evidence="1" id="KW-0677">Repeat</keyword>
<dbReference type="CDD" id="cd12333">
    <property type="entry name" value="RRM2_p54nrb_like"/>
    <property type="match status" value="1"/>
</dbReference>
<sequence length="501" mass="57896">MAAAMQDKMKNEPVITSNGPQHKKPNQPNQQVGNNNRGGRGGGNNKFMGRGGLFNRNQNRNNQNQQANQGQHQNQDGQNKIKTEDMGMKKEDGMKGGMPPRGMNRGPPNMASGAIRRSEEHLLLQKLQALSGPVLELPSLEMGEIKFSGRSRLYIGNLTNDVTEEEVIEMFKPYGETSEHFINKEKNFGFIRLDFRASAEKAKRELDGKVRKGRPLRVRFAPNSTAIKVKNLTPWVSNELLYKAFEIFGPIERCIISCDERGKSTGEGIVEYQRKNGAMAALRHCQERCFFLTSSLRPVIVEPFDFIDDVDGVQEKNMLKKNPDFFKARQAGPRFADIGSFEHEYGTRWKQLHELYKQKSDALKREMLMEEEKLEAQMEFARYEHETEMLREELRLREQDRDRQKREWELKERQADEQRTRDEELMRRQQEEMQVRMLHQEEELRRRQQENTLFMQAQQLNSMLDQQEQGFNSPRPEFDDGNGGGSRGGVGSGMQEVLSYG</sequence>
<dbReference type="EMBL" id="GIIL01005185">
    <property type="protein sequence ID" value="NOV48911.1"/>
    <property type="molecule type" value="Transcribed_RNA"/>
</dbReference>
<keyword evidence="2 3" id="KW-0694">RNA-binding</keyword>
<dbReference type="Pfam" id="PF00076">
    <property type="entry name" value="RRM_1"/>
    <property type="match status" value="2"/>
</dbReference>
<feature type="compositionally biased region" description="Low complexity" evidence="5">
    <location>
        <begin position="26"/>
        <end position="35"/>
    </location>
</feature>
<dbReference type="SUPFAM" id="SSF54928">
    <property type="entry name" value="RNA-binding domain, RBD"/>
    <property type="match status" value="1"/>
</dbReference>
<feature type="coiled-coil region" evidence="4">
    <location>
        <begin position="364"/>
        <end position="393"/>
    </location>
</feature>
<dbReference type="InterPro" id="IPR000504">
    <property type="entry name" value="RRM_dom"/>
</dbReference>
<reference evidence="7" key="1">
    <citation type="submission" date="2020-03" db="EMBL/GenBank/DDBJ databases">
        <title>Transcriptomic Profiling of the Digestive Tract of the Rat Flea, Xenopsylla cheopis, Following Blood Feeding and Infection with Yersinia pestis.</title>
        <authorList>
            <person name="Bland D.M."/>
            <person name="Martens C.A."/>
            <person name="Virtaneva K."/>
            <person name="Kanakabandi K."/>
            <person name="Long D."/>
            <person name="Rosenke R."/>
            <person name="Saturday G.A."/>
            <person name="Hoyt F.H."/>
            <person name="Bruno D.P."/>
            <person name="Ribeiro J.M.C."/>
            <person name="Hinnebusch J."/>
        </authorList>
    </citation>
    <scope>NUCLEOTIDE SEQUENCE</scope>
</reference>
<keyword evidence="4" id="KW-0175">Coiled coil</keyword>
<protein>
    <submittedName>
        <fullName evidence="7">Putative rna-binding protein p54nrb rrm superfamily</fullName>
    </submittedName>
</protein>
<dbReference type="GO" id="GO:0003723">
    <property type="term" value="F:RNA binding"/>
    <property type="evidence" value="ECO:0007669"/>
    <property type="project" value="UniProtKB-UniRule"/>
</dbReference>
<feature type="domain" description="RRM" evidence="6">
    <location>
        <begin position="225"/>
        <end position="306"/>
    </location>
</feature>
<dbReference type="CDD" id="cd12945">
    <property type="entry name" value="NOPS_NONA_like"/>
    <property type="match status" value="1"/>
</dbReference>
<dbReference type="AlphaFoldDB" id="A0A6M2DV18"/>
<dbReference type="CDD" id="cd12332">
    <property type="entry name" value="RRM1_p54nrb_like"/>
    <property type="match status" value="1"/>
</dbReference>
<evidence type="ECO:0000256" key="5">
    <source>
        <dbReference type="SAM" id="MobiDB-lite"/>
    </source>
</evidence>
<feature type="domain" description="RRM" evidence="6">
    <location>
        <begin position="151"/>
        <end position="223"/>
    </location>
</feature>
<evidence type="ECO:0000256" key="3">
    <source>
        <dbReference type="PROSITE-ProRule" id="PRU00176"/>
    </source>
</evidence>
<organism evidence="7">
    <name type="scientific">Xenopsylla cheopis</name>
    <name type="common">Oriental rat flea</name>
    <name type="synonym">Pulex cheopis</name>
    <dbReference type="NCBI Taxonomy" id="163159"/>
    <lineage>
        <taxon>Eukaryota</taxon>
        <taxon>Metazoa</taxon>
        <taxon>Ecdysozoa</taxon>
        <taxon>Arthropoda</taxon>
        <taxon>Hexapoda</taxon>
        <taxon>Insecta</taxon>
        <taxon>Pterygota</taxon>
        <taxon>Neoptera</taxon>
        <taxon>Endopterygota</taxon>
        <taxon>Siphonaptera</taxon>
        <taxon>Pulicidae</taxon>
        <taxon>Xenopsyllinae</taxon>
        <taxon>Xenopsylla</taxon>
    </lineage>
</organism>
<feature type="region of interest" description="Disordered" evidence="5">
    <location>
        <begin position="85"/>
        <end position="104"/>
    </location>
</feature>
<dbReference type="Gene3D" id="6.10.250.1170">
    <property type="match status" value="1"/>
</dbReference>